<accession>A0A8C5ELD0</accession>
<dbReference type="InterPro" id="IPR023214">
    <property type="entry name" value="HAD_sf"/>
</dbReference>
<reference evidence="1" key="3">
    <citation type="submission" date="2025-09" db="UniProtKB">
        <authorList>
            <consortium name="Ensembl"/>
        </authorList>
    </citation>
    <scope>IDENTIFICATION</scope>
</reference>
<reference evidence="1" key="1">
    <citation type="submission" date="2020-06" db="EMBL/GenBank/DDBJ databases">
        <authorList>
            <consortium name="Wellcome Sanger Institute Data Sharing"/>
        </authorList>
    </citation>
    <scope>NUCLEOTIDE SEQUENCE [LARGE SCALE GENOMIC DNA]</scope>
</reference>
<dbReference type="AlphaFoldDB" id="A0A8C5ELD0"/>
<keyword evidence="2" id="KW-1185">Reference proteome</keyword>
<dbReference type="Ensembl" id="ENSGWIT00000025790.1">
    <property type="protein sequence ID" value="ENSGWIP00000023545.1"/>
    <property type="gene ID" value="ENSGWIG00000012559.1"/>
</dbReference>
<dbReference type="InterPro" id="IPR036412">
    <property type="entry name" value="HAD-like_sf"/>
</dbReference>
<dbReference type="PANTHER" id="PTHR14269:SF4">
    <property type="entry name" value="CAT EYE SYNDROME CRITICAL REGION PROTEIN 5"/>
    <property type="match status" value="1"/>
</dbReference>
<dbReference type="Gene3D" id="3.40.50.1000">
    <property type="entry name" value="HAD superfamily/HAD-like"/>
    <property type="match status" value="2"/>
</dbReference>
<dbReference type="SUPFAM" id="SSF56784">
    <property type="entry name" value="HAD-like"/>
    <property type="match status" value="1"/>
</dbReference>
<sequence length="212" mass="23302">THKIFQRLDALTLKSSKSLVCVFVSVCGSDPPSPQAGLLLDVDGVLVRGGSVLPAARRAVLKLVDRKRRFVLPVVFVTNAGSCQRDRKAQQLSDLLHAQVSPDQVVLSYMCVQINVLGFHRVLSIDQLVEQHPLLDMVDHNRRPETPQLPAIEAIVLFGEPIRWETSLQLLTDVLLSHGRPGLVHAPQPGKQLPVLACNTDLLWMAEAPCHG</sequence>
<protein>
    <recommendedName>
        <fullName evidence="3">Haloacid dehalogenase like hydrolase domain containing 5</fullName>
    </recommendedName>
</protein>
<reference evidence="1" key="2">
    <citation type="submission" date="2025-08" db="UniProtKB">
        <authorList>
            <consortium name="Ensembl"/>
        </authorList>
    </citation>
    <scope>IDENTIFICATION</scope>
</reference>
<proteinExistence type="predicted"/>
<dbReference type="InterPro" id="IPR050324">
    <property type="entry name" value="CDP-alcohol_PTase-I"/>
</dbReference>
<organism evidence="1 2">
    <name type="scientific">Gouania willdenowi</name>
    <name type="common">Blunt-snouted clingfish</name>
    <name type="synonym">Lepadogaster willdenowi</name>
    <dbReference type="NCBI Taxonomy" id="441366"/>
    <lineage>
        <taxon>Eukaryota</taxon>
        <taxon>Metazoa</taxon>
        <taxon>Chordata</taxon>
        <taxon>Craniata</taxon>
        <taxon>Vertebrata</taxon>
        <taxon>Euteleostomi</taxon>
        <taxon>Actinopterygii</taxon>
        <taxon>Neopterygii</taxon>
        <taxon>Teleostei</taxon>
        <taxon>Neoteleostei</taxon>
        <taxon>Acanthomorphata</taxon>
        <taxon>Ovalentaria</taxon>
        <taxon>Blenniimorphae</taxon>
        <taxon>Blenniiformes</taxon>
        <taxon>Gobiesocoidei</taxon>
        <taxon>Gobiesocidae</taxon>
        <taxon>Gobiesocinae</taxon>
        <taxon>Gouania</taxon>
    </lineage>
</organism>
<dbReference type="GO" id="GO:0005739">
    <property type="term" value="C:mitochondrion"/>
    <property type="evidence" value="ECO:0007669"/>
    <property type="project" value="TreeGrafter"/>
</dbReference>
<dbReference type="PANTHER" id="PTHR14269">
    <property type="entry name" value="CDP-DIACYLGLYCEROL--GLYCEROL-3-PHOSPHATE 3-PHOSPHATIDYLTRANSFERASE-RELATED"/>
    <property type="match status" value="1"/>
</dbReference>
<dbReference type="Pfam" id="PF13344">
    <property type="entry name" value="Hydrolase_6"/>
    <property type="match status" value="1"/>
</dbReference>
<dbReference type="GO" id="GO:0046474">
    <property type="term" value="P:glycerophospholipid biosynthetic process"/>
    <property type="evidence" value="ECO:0007669"/>
    <property type="project" value="TreeGrafter"/>
</dbReference>
<name>A0A8C5ELD0_GOUWI</name>
<evidence type="ECO:0008006" key="3">
    <source>
        <dbReference type="Google" id="ProtNLM"/>
    </source>
</evidence>
<dbReference type="Proteomes" id="UP000694680">
    <property type="component" value="Chromosome 5"/>
</dbReference>
<evidence type="ECO:0000313" key="2">
    <source>
        <dbReference type="Proteomes" id="UP000694680"/>
    </source>
</evidence>
<dbReference type="InterPro" id="IPR006357">
    <property type="entry name" value="HAD-SF_hydro_IIA"/>
</dbReference>
<evidence type="ECO:0000313" key="1">
    <source>
        <dbReference type="Ensembl" id="ENSGWIP00000023545.1"/>
    </source>
</evidence>